<proteinExistence type="predicted"/>
<accession>A0A0F9N5N0</accession>
<feature type="transmembrane region" description="Helical" evidence="1">
    <location>
        <begin position="32"/>
        <end position="51"/>
    </location>
</feature>
<evidence type="ECO:0000313" key="2">
    <source>
        <dbReference type="EMBL" id="KKN14880.1"/>
    </source>
</evidence>
<dbReference type="EMBL" id="LAZR01003773">
    <property type="protein sequence ID" value="KKN14880.1"/>
    <property type="molecule type" value="Genomic_DNA"/>
</dbReference>
<reference evidence="2" key="1">
    <citation type="journal article" date="2015" name="Nature">
        <title>Complex archaea that bridge the gap between prokaryotes and eukaryotes.</title>
        <authorList>
            <person name="Spang A."/>
            <person name="Saw J.H."/>
            <person name="Jorgensen S.L."/>
            <person name="Zaremba-Niedzwiedzka K."/>
            <person name="Martijn J."/>
            <person name="Lind A.E."/>
            <person name="van Eijk R."/>
            <person name="Schleper C."/>
            <person name="Guy L."/>
            <person name="Ettema T.J."/>
        </authorList>
    </citation>
    <scope>NUCLEOTIDE SEQUENCE</scope>
</reference>
<keyword evidence="1" id="KW-0812">Transmembrane</keyword>
<organism evidence="2">
    <name type="scientific">marine sediment metagenome</name>
    <dbReference type="NCBI Taxonomy" id="412755"/>
    <lineage>
        <taxon>unclassified sequences</taxon>
        <taxon>metagenomes</taxon>
        <taxon>ecological metagenomes</taxon>
    </lineage>
</organism>
<sequence>MLKVNKVQKTILIIAATLLFSVHFFITDSTAFPYSFLLSSLVVVIFLFVAFSSQPPKKGK</sequence>
<dbReference type="AlphaFoldDB" id="A0A0F9N5N0"/>
<feature type="transmembrane region" description="Helical" evidence="1">
    <location>
        <begin position="7"/>
        <end position="26"/>
    </location>
</feature>
<evidence type="ECO:0000256" key="1">
    <source>
        <dbReference type="SAM" id="Phobius"/>
    </source>
</evidence>
<keyword evidence="1" id="KW-1133">Transmembrane helix</keyword>
<name>A0A0F9N5N0_9ZZZZ</name>
<comment type="caution">
    <text evidence="2">The sequence shown here is derived from an EMBL/GenBank/DDBJ whole genome shotgun (WGS) entry which is preliminary data.</text>
</comment>
<protein>
    <submittedName>
        <fullName evidence="2">Uncharacterized protein</fullName>
    </submittedName>
</protein>
<keyword evidence="1" id="KW-0472">Membrane</keyword>
<gene>
    <name evidence="2" type="ORF">LCGC14_0991690</name>
</gene>